<evidence type="ECO:0000256" key="4">
    <source>
        <dbReference type="ARBA" id="ARBA00021581"/>
    </source>
</evidence>
<comment type="catalytic activity">
    <reaction evidence="13 14">
        <text>di-trans,octa-cis-undecaprenyl diphosphate + H2O = di-trans,octa-cis-undecaprenyl phosphate + phosphate + H(+)</text>
        <dbReference type="Rhea" id="RHEA:28094"/>
        <dbReference type="ChEBI" id="CHEBI:15377"/>
        <dbReference type="ChEBI" id="CHEBI:15378"/>
        <dbReference type="ChEBI" id="CHEBI:43474"/>
        <dbReference type="ChEBI" id="CHEBI:58405"/>
        <dbReference type="ChEBI" id="CHEBI:60392"/>
        <dbReference type="EC" id="3.6.1.27"/>
    </reaction>
</comment>
<comment type="similarity">
    <text evidence="2 14">Belongs to the UppP family.</text>
</comment>
<evidence type="ECO:0000256" key="11">
    <source>
        <dbReference type="ARBA" id="ARBA00032707"/>
    </source>
</evidence>
<dbReference type="HAMAP" id="MF_01006">
    <property type="entry name" value="Undec_diphosphatase"/>
    <property type="match status" value="1"/>
</dbReference>
<comment type="subcellular location">
    <subcellularLocation>
        <location evidence="1 14">Cell membrane</location>
        <topology evidence="1 14">Multi-pass membrane protein</topology>
    </subcellularLocation>
</comment>
<keyword evidence="8 14" id="KW-1133">Transmembrane helix</keyword>
<sequence>MNLFYAIFLGALQGLTEFLPVSSSGHLVLAQSLIPGFSQPGVLFDVILHFGTFFAVIFYFRKQILKFNKNYLMLLIIGTIPAALLGYFFQDFFEGLFSNRQIVGFALIITAVMNFLTDRYRENDGVVENTKSFIIGIAQAIAIVPGISRSGSTIFAATRLGVKKEKAAEFSFLLSLPAVAGANILQLSKYHGQIDSNLSLYFVGFIFSFLFGILSIYLVLKLLLKSKFKYFGWYCLLVGILAILL</sequence>
<dbReference type="GO" id="GO:0009252">
    <property type="term" value="P:peptidoglycan biosynthetic process"/>
    <property type="evidence" value="ECO:0007669"/>
    <property type="project" value="UniProtKB-KW"/>
</dbReference>
<keyword evidence="14" id="KW-0961">Cell wall biogenesis/degradation</keyword>
<dbReference type="GO" id="GO:0050380">
    <property type="term" value="F:undecaprenyl-diphosphatase activity"/>
    <property type="evidence" value="ECO:0007669"/>
    <property type="project" value="UniProtKB-UniRule"/>
</dbReference>
<dbReference type="GO" id="GO:0071555">
    <property type="term" value="P:cell wall organization"/>
    <property type="evidence" value="ECO:0007669"/>
    <property type="project" value="UniProtKB-KW"/>
</dbReference>
<proteinExistence type="inferred from homology"/>
<feature type="transmembrane region" description="Helical" evidence="14">
    <location>
        <begin position="198"/>
        <end position="220"/>
    </location>
</feature>
<evidence type="ECO:0000256" key="6">
    <source>
        <dbReference type="ARBA" id="ARBA00022692"/>
    </source>
</evidence>
<evidence type="ECO:0000256" key="13">
    <source>
        <dbReference type="ARBA" id="ARBA00047594"/>
    </source>
</evidence>
<dbReference type="GO" id="GO:0046677">
    <property type="term" value="P:response to antibiotic"/>
    <property type="evidence" value="ECO:0007669"/>
    <property type="project" value="UniProtKB-UniRule"/>
</dbReference>
<feature type="transmembrane region" description="Helical" evidence="14">
    <location>
        <begin position="40"/>
        <end position="60"/>
    </location>
</feature>
<feature type="transmembrane region" description="Helical" evidence="14">
    <location>
        <begin position="227"/>
        <end position="244"/>
    </location>
</feature>
<keyword evidence="5 14" id="KW-1003">Cell membrane</keyword>
<evidence type="ECO:0000256" key="14">
    <source>
        <dbReference type="HAMAP-Rule" id="MF_01006"/>
    </source>
</evidence>
<dbReference type="GO" id="GO:0008360">
    <property type="term" value="P:regulation of cell shape"/>
    <property type="evidence" value="ECO:0007669"/>
    <property type="project" value="UniProtKB-KW"/>
</dbReference>
<accession>A0A0G0NCM3</accession>
<keyword evidence="14" id="KW-0573">Peptidoglycan synthesis</keyword>
<protein>
    <recommendedName>
        <fullName evidence="4 14">Undecaprenyl-diphosphatase</fullName>
        <ecNumber evidence="3 14">3.6.1.27</ecNumber>
    </recommendedName>
    <alternativeName>
        <fullName evidence="12 14">Bacitracin resistance protein</fullName>
    </alternativeName>
    <alternativeName>
        <fullName evidence="11 14">Undecaprenyl pyrophosphate phosphatase</fullName>
    </alternativeName>
</protein>
<keyword evidence="6 14" id="KW-0812">Transmembrane</keyword>
<evidence type="ECO:0000256" key="2">
    <source>
        <dbReference type="ARBA" id="ARBA00010621"/>
    </source>
</evidence>
<feature type="transmembrane region" description="Helical" evidence="14">
    <location>
        <begin position="72"/>
        <end position="89"/>
    </location>
</feature>
<organism evidence="15 16">
    <name type="scientific">Candidatus Woesebacteria bacterium GW2011_GWA1_39_21b</name>
    <dbReference type="NCBI Taxonomy" id="1618551"/>
    <lineage>
        <taxon>Bacteria</taxon>
        <taxon>Candidatus Woeseibacteriota</taxon>
    </lineage>
</organism>
<evidence type="ECO:0000256" key="9">
    <source>
        <dbReference type="ARBA" id="ARBA00023136"/>
    </source>
</evidence>
<reference evidence="15 16" key="1">
    <citation type="journal article" date="2015" name="Nature">
        <title>rRNA introns, odd ribosomes, and small enigmatic genomes across a large radiation of phyla.</title>
        <authorList>
            <person name="Brown C.T."/>
            <person name="Hug L.A."/>
            <person name="Thomas B.C."/>
            <person name="Sharon I."/>
            <person name="Castelle C.J."/>
            <person name="Singh A."/>
            <person name="Wilkins M.J."/>
            <person name="Williams K.H."/>
            <person name="Banfield J.F."/>
        </authorList>
    </citation>
    <scope>NUCLEOTIDE SEQUENCE [LARGE SCALE GENOMIC DNA]</scope>
</reference>
<dbReference type="PANTHER" id="PTHR30622:SF2">
    <property type="entry name" value="UNDECAPRENYL-DIPHOSPHATASE"/>
    <property type="match status" value="1"/>
</dbReference>
<dbReference type="EC" id="3.6.1.27" evidence="3 14"/>
<dbReference type="Proteomes" id="UP000034690">
    <property type="component" value="Unassembled WGS sequence"/>
</dbReference>
<dbReference type="AlphaFoldDB" id="A0A0G0NCM3"/>
<keyword evidence="7 14" id="KW-0378">Hydrolase</keyword>
<keyword evidence="10 14" id="KW-0046">Antibiotic resistance</keyword>
<dbReference type="Pfam" id="PF02673">
    <property type="entry name" value="BacA"/>
    <property type="match status" value="1"/>
</dbReference>
<keyword evidence="9 14" id="KW-0472">Membrane</keyword>
<comment type="caution">
    <text evidence="15">The sequence shown here is derived from an EMBL/GenBank/DDBJ whole genome shotgun (WGS) entry which is preliminary data.</text>
</comment>
<evidence type="ECO:0000313" key="15">
    <source>
        <dbReference type="EMBL" id="KKR13228.1"/>
    </source>
</evidence>
<comment type="miscellaneous">
    <text evidence="14">Bacitracin is thought to be involved in the inhibition of peptidoglycan synthesis by sequestering undecaprenyl diphosphate, thereby reducing the pool of lipid carrier available.</text>
</comment>
<comment type="function">
    <text evidence="14">Catalyzes the dephosphorylation of undecaprenyl diphosphate (UPP). Confers resistance to bacitracin.</text>
</comment>
<evidence type="ECO:0000256" key="5">
    <source>
        <dbReference type="ARBA" id="ARBA00022475"/>
    </source>
</evidence>
<gene>
    <name evidence="14" type="primary">uppP</name>
    <name evidence="15" type="ORF">UT40_C0021G0010</name>
</gene>
<evidence type="ECO:0000256" key="1">
    <source>
        <dbReference type="ARBA" id="ARBA00004651"/>
    </source>
</evidence>
<dbReference type="GO" id="GO:0005886">
    <property type="term" value="C:plasma membrane"/>
    <property type="evidence" value="ECO:0007669"/>
    <property type="project" value="UniProtKB-SubCell"/>
</dbReference>
<dbReference type="EMBL" id="LBWQ01000021">
    <property type="protein sequence ID" value="KKR13228.1"/>
    <property type="molecule type" value="Genomic_DNA"/>
</dbReference>
<keyword evidence="14" id="KW-0133">Cell shape</keyword>
<feature type="transmembrane region" description="Helical" evidence="14">
    <location>
        <begin position="101"/>
        <end position="117"/>
    </location>
</feature>
<evidence type="ECO:0000256" key="10">
    <source>
        <dbReference type="ARBA" id="ARBA00023251"/>
    </source>
</evidence>
<evidence type="ECO:0000256" key="12">
    <source>
        <dbReference type="ARBA" id="ARBA00032932"/>
    </source>
</evidence>
<evidence type="ECO:0000256" key="3">
    <source>
        <dbReference type="ARBA" id="ARBA00012374"/>
    </source>
</evidence>
<evidence type="ECO:0000313" key="16">
    <source>
        <dbReference type="Proteomes" id="UP000034690"/>
    </source>
</evidence>
<dbReference type="PATRIC" id="fig|1618551.3.peg.875"/>
<dbReference type="PANTHER" id="PTHR30622">
    <property type="entry name" value="UNDECAPRENYL-DIPHOSPHATASE"/>
    <property type="match status" value="1"/>
</dbReference>
<dbReference type="InterPro" id="IPR003824">
    <property type="entry name" value="UppP"/>
</dbReference>
<evidence type="ECO:0000256" key="7">
    <source>
        <dbReference type="ARBA" id="ARBA00022801"/>
    </source>
</evidence>
<evidence type="ECO:0000256" key="8">
    <source>
        <dbReference type="ARBA" id="ARBA00022989"/>
    </source>
</evidence>
<name>A0A0G0NCM3_9BACT</name>